<dbReference type="InterPro" id="IPR032106">
    <property type="entry name" value="2-oxogl_dehyd_N"/>
</dbReference>
<feature type="compositionally biased region" description="Basic and acidic residues" evidence="7">
    <location>
        <begin position="526"/>
        <end position="535"/>
    </location>
</feature>
<dbReference type="Gene3D" id="3.40.50.12470">
    <property type="match status" value="1"/>
</dbReference>
<dbReference type="OrthoDB" id="9759785at2"/>
<evidence type="ECO:0000256" key="1">
    <source>
        <dbReference type="ARBA" id="ARBA00001964"/>
    </source>
</evidence>
<comment type="function">
    <text evidence="6">E1 component of the 2-oxoglutarate dehydrogenase (OGDH) complex which catalyzes the decarboxylation of 2-oxoglutarate, the first step in the conversion of 2-oxoglutarate to succinyl-CoA and CO(2).</text>
</comment>
<dbReference type="PANTHER" id="PTHR23152">
    <property type="entry name" value="2-OXOGLUTARATE DEHYDROGENASE"/>
    <property type="match status" value="1"/>
</dbReference>
<dbReference type="GO" id="GO:0004591">
    <property type="term" value="F:oxoglutarate dehydrogenase (succinyl-transferring) activity"/>
    <property type="evidence" value="ECO:0007669"/>
    <property type="project" value="UniProtKB-UniRule"/>
</dbReference>
<protein>
    <recommendedName>
        <fullName evidence="6">2-oxoglutarate dehydrogenase E1 component</fullName>
        <ecNumber evidence="6">1.2.4.2</ecNumber>
    </recommendedName>
    <alternativeName>
        <fullName evidence="6">Alpha-ketoglutarate dehydrogenase</fullName>
    </alternativeName>
</protein>
<dbReference type="SMART" id="SM00861">
    <property type="entry name" value="Transket_pyr"/>
    <property type="match status" value="1"/>
</dbReference>
<dbReference type="InterPro" id="IPR023784">
    <property type="entry name" value="2oxoglutarate_DH_E1_bac"/>
</dbReference>
<dbReference type="PIRSF" id="PIRSF000157">
    <property type="entry name" value="Oxoglu_dh_E1"/>
    <property type="match status" value="1"/>
</dbReference>
<proteinExistence type="inferred from homology"/>
<comment type="cofactor">
    <cofactor evidence="1 6">
        <name>thiamine diphosphate</name>
        <dbReference type="ChEBI" id="CHEBI:58937"/>
    </cofactor>
</comment>
<evidence type="ECO:0000256" key="6">
    <source>
        <dbReference type="HAMAP-Rule" id="MF_01169"/>
    </source>
</evidence>
<dbReference type="AlphaFoldDB" id="A0A398B6K5"/>
<dbReference type="NCBIfam" id="NF008907">
    <property type="entry name" value="PRK12270.1"/>
    <property type="match status" value="1"/>
</dbReference>
<reference evidence="9 10" key="1">
    <citation type="submission" date="2018-08" db="EMBL/GenBank/DDBJ databases">
        <title>Bacillus jemisoniae sp. nov., Bacillus chryseoplanitiae sp. nov., Bacillus resnikiae sp. nov., and Bacillus frankliniae sp. nov., isolated from Viking spacecraft and associated surfaces.</title>
        <authorList>
            <person name="Seuylemezian A."/>
            <person name="Vaishampayan P."/>
        </authorList>
    </citation>
    <scope>NUCLEOTIDE SEQUENCE [LARGE SCALE GENOMIC DNA]</scope>
    <source>
        <strain evidence="9 10">JJ-247</strain>
    </source>
</reference>
<dbReference type="PANTHER" id="PTHR23152:SF4">
    <property type="entry name" value="2-OXOADIPATE DEHYDROGENASE COMPLEX COMPONENT E1"/>
    <property type="match status" value="1"/>
</dbReference>
<keyword evidence="2 6" id="KW-0560">Oxidoreductase</keyword>
<dbReference type="GO" id="GO:0005829">
    <property type="term" value="C:cytosol"/>
    <property type="evidence" value="ECO:0007669"/>
    <property type="project" value="TreeGrafter"/>
</dbReference>
<name>A0A398B6K5_9BACI</name>
<accession>A0A398B6K5</accession>
<comment type="similarity">
    <text evidence="6">Belongs to the alpha-ketoglutarate dehydrogenase family.</text>
</comment>
<dbReference type="Gene3D" id="3.40.50.11610">
    <property type="entry name" value="Multifunctional 2-oxoglutarate metabolism enzyme, C-terminal domain"/>
    <property type="match status" value="1"/>
</dbReference>
<dbReference type="InterPro" id="IPR029061">
    <property type="entry name" value="THDP-binding"/>
</dbReference>
<dbReference type="HAMAP" id="MF_01169">
    <property type="entry name" value="SucA_OdhA"/>
    <property type="match status" value="1"/>
</dbReference>
<dbReference type="Proteomes" id="UP000265816">
    <property type="component" value="Unassembled WGS sequence"/>
</dbReference>
<comment type="subunit">
    <text evidence="6">Homodimer. Part of the 2-oxoglutarate dehydrogenase (OGDH) complex composed of E1 (2-oxoglutarate dehydrogenase), E2 (dihydrolipoamide succinyltransferase) and E3 (dihydrolipoamide dehydrogenase); the complex contains multiple copies of the three enzymatic components (E1, E2 and E3).</text>
</comment>
<dbReference type="InterPro" id="IPR001017">
    <property type="entry name" value="DH_E1"/>
</dbReference>
<evidence type="ECO:0000256" key="4">
    <source>
        <dbReference type="ARBA" id="ARBA00023152"/>
    </source>
</evidence>
<comment type="catalytic activity">
    <reaction evidence="5 6">
        <text>N(6)-[(R)-lipoyl]-L-lysyl-[protein] + 2-oxoglutarate + H(+) = N(6)-[(R)-S(8)-succinyldihydrolipoyl]-L-lysyl-[protein] + CO2</text>
        <dbReference type="Rhea" id="RHEA:12188"/>
        <dbReference type="Rhea" id="RHEA-COMP:10474"/>
        <dbReference type="Rhea" id="RHEA-COMP:20092"/>
        <dbReference type="ChEBI" id="CHEBI:15378"/>
        <dbReference type="ChEBI" id="CHEBI:16526"/>
        <dbReference type="ChEBI" id="CHEBI:16810"/>
        <dbReference type="ChEBI" id="CHEBI:83099"/>
        <dbReference type="ChEBI" id="CHEBI:83120"/>
        <dbReference type="EC" id="1.2.4.2"/>
    </reaction>
</comment>
<dbReference type="NCBIfam" id="TIGR00239">
    <property type="entry name" value="2oxo_dh_E1"/>
    <property type="match status" value="1"/>
</dbReference>
<dbReference type="InterPro" id="IPR011603">
    <property type="entry name" value="2oxoglutarate_DH_E1"/>
</dbReference>
<dbReference type="NCBIfam" id="NF006914">
    <property type="entry name" value="PRK09404.1"/>
    <property type="match status" value="1"/>
</dbReference>
<evidence type="ECO:0000256" key="7">
    <source>
        <dbReference type="SAM" id="MobiDB-lite"/>
    </source>
</evidence>
<dbReference type="Pfam" id="PF16078">
    <property type="entry name" value="2-oxogl_dehyd_N"/>
    <property type="match status" value="1"/>
</dbReference>
<comment type="caution">
    <text evidence="9">The sequence shown here is derived from an EMBL/GenBank/DDBJ whole genome shotgun (WGS) entry which is preliminary data.</text>
</comment>
<dbReference type="GO" id="GO:0006099">
    <property type="term" value="P:tricarboxylic acid cycle"/>
    <property type="evidence" value="ECO:0007669"/>
    <property type="project" value="TreeGrafter"/>
</dbReference>
<evidence type="ECO:0000259" key="8">
    <source>
        <dbReference type="SMART" id="SM00861"/>
    </source>
</evidence>
<keyword evidence="4 6" id="KW-0324">Glycolysis</keyword>
<evidence type="ECO:0000313" key="9">
    <source>
        <dbReference type="EMBL" id="RID85575.1"/>
    </source>
</evidence>
<dbReference type="FunFam" id="3.40.50.970:FF:000036">
    <property type="entry name" value="2-oxoglutarate dehydrogenase E1 component"/>
    <property type="match status" value="1"/>
</dbReference>
<feature type="region of interest" description="Disordered" evidence="7">
    <location>
        <begin position="526"/>
        <end position="545"/>
    </location>
</feature>
<dbReference type="GO" id="GO:0030976">
    <property type="term" value="F:thiamine pyrophosphate binding"/>
    <property type="evidence" value="ECO:0007669"/>
    <property type="project" value="UniProtKB-UniRule"/>
</dbReference>
<dbReference type="EMBL" id="QWVT01000015">
    <property type="protein sequence ID" value="RID85575.1"/>
    <property type="molecule type" value="Genomic_DNA"/>
</dbReference>
<dbReference type="Pfam" id="PF16870">
    <property type="entry name" value="OxoGdeHyase_C"/>
    <property type="match status" value="1"/>
</dbReference>
<organism evidence="9 10">
    <name type="scientific">Mesobacillus zeae</name>
    <dbReference type="NCBI Taxonomy" id="1917180"/>
    <lineage>
        <taxon>Bacteria</taxon>
        <taxon>Bacillati</taxon>
        <taxon>Bacillota</taxon>
        <taxon>Bacilli</taxon>
        <taxon>Bacillales</taxon>
        <taxon>Bacillaceae</taxon>
        <taxon>Mesobacillus</taxon>
    </lineage>
</organism>
<dbReference type="InterPro" id="IPR042179">
    <property type="entry name" value="KGD_C_sf"/>
</dbReference>
<dbReference type="GO" id="GO:0045252">
    <property type="term" value="C:oxoglutarate dehydrogenase complex"/>
    <property type="evidence" value="ECO:0007669"/>
    <property type="project" value="TreeGrafter"/>
</dbReference>
<dbReference type="SUPFAM" id="SSF52518">
    <property type="entry name" value="Thiamin diphosphate-binding fold (THDP-binding)"/>
    <property type="match status" value="2"/>
</dbReference>
<gene>
    <name evidence="6" type="primary">odhA</name>
    <name evidence="9" type="ORF">D1970_08415</name>
</gene>
<dbReference type="Pfam" id="PF00676">
    <property type="entry name" value="E1_dh"/>
    <property type="match status" value="1"/>
</dbReference>
<dbReference type="InterPro" id="IPR005475">
    <property type="entry name" value="Transketolase-like_Pyr-bd"/>
</dbReference>
<dbReference type="CDD" id="cd02016">
    <property type="entry name" value="TPP_E1_OGDC_like"/>
    <property type="match status" value="1"/>
</dbReference>
<keyword evidence="10" id="KW-1185">Reference proteome</keyword>
<dbReference type="InterPro" id="IPR031717">
    <property type="entry name" value="ODO-1/KGD_C"/>
</dbReference>
<dbReference type="Gene3D" id="3.40.50.970">
    <property type="match status" value="1"/>
</dbReference>
<evidence type="ECO:0000256" key="3">
    <source>
        <dbReference type="ARBA" id="ARBA00023052"/>
    </source>
</evidence>
<evidence type="ECO:0000313" key="10">
    <source>
        <dbReference type="Proteomes" id="UP000265816"/>
    </source>
</evidence>
<evidence type="ECO:0000256" key="5">
    <source>
        <dbReference type="ARBA" id="ARBA00051911"/>
    </source>
</evidence>
<dbReference type="GO" id="GO:0006096">
    <property type="term" value="P:glycolytic process"/>
    <property type="evidence" value="ECO:0007669"/>
    <property type="project" value="UniProtKB-UniRule"/>
</dbReference>
<dbReference type="Pfam" id="PF02779">
    <property type="entry name" value="Transket_pyr"/>
    <property type="match status" value="1"/>
</dbReference>
<feature type="domain" description="Transketolase-like pyrimidine-binding" evidence="8">
    <location>
        <begin position="596"/>
        <end position="792"/>
    </location>
</feature>
<dbReference type="RefSeq" id="WP_119112428.1">
    <property type="nucleotide sequence ID" value="NZ_CBCSEO010000002.1"/>
</dbReference>
<evidence type="ECO:0000256" key="2">
    <source>
        <dbReference type="ARBA" id="ARBA00023002"/>
    </source>
</evidence>
<sequence length="941" mass="105219">MKKPAGGQEAAWPDLFGPNLGYVVEMYEKYQEDPESIDPEIRGYFDQGFIPEIPQSTISVASTQSTGAQGYSPDKVAAALMMAEHIRAYGHLSADVFPLKNMSYSDPRMDEKEWGLTAGDLAQIPAKLISPNAPDSVKNGADAMEHLKKVYTNTISFQFHHVHDIEEKNWLRRKIENGSVSTPLHVRKKTSLLKRLTETEEFERYLHRTFVGQKRFSIEGLETMVPLLDEVIAESVHDGVETVNIGMAHRGRLNVLAHVLGKPYEMIFAEFQHAPNKELVPSEGSIGINYGWTGDVKYHLGLDRQIKSDNTKRVRVTLANNPSHLEFAGAVVEGFTRAAQDDREAPGYPEQTPAKALAILIHGDAAFPGQGIVAETLNLSRLSGYNTGGTIHVIANNTIGFTTESSDSRSTRYASDLAKGYEIPILHVNADDPEAVVAAARLAAEYRTVFGKDFLIDLIGYRRYGHNEMDEPMTTNPQMYKLIRQHPTTCTLYAEYLLKEGIMDTAKKEEIDKAVADKLSAAYEKVPAESTHEMEETNPPEIIENGLPQIDTSVKIDRLKKINEDLLIWPADFKVFGKLDKILKRRQGAFDENGKVDWGLAETMAYATILADGTPVRLSGQDSERGTFAQRNIVLHDSETGRQFSPLHTLPDAKASFDVHNSPLSEAAVLGFEYGYNVFSPETLVLWEAQYGDFANAAQVIFDQFIAAGRAKWGQKSGLVMLLPHSYEGQGPEHSSARFERFLSLAAENNWTVANLTTAAQYFHILRRQAAILNQETVRPLVLMTPKSLLRHPLVASNPEEFSKGSFQAIIREPKLNTEPSKVERVVMCTGKVAVDLSEKADAEKQDFIEVLRIEEIYPFPLEELREKLANFENLKEIVWVQEEPKNMGAWTFVEPRINEAAGNGLQVRYIGRRRRSSPAEGDPVIHKMEQARIIEEALTK</sequence>
<keyword evidence="3 6" id="KW-0786">Thiamine pyrophosphate</keyword>
<dbReference type="EC" id="1.2.4.2" evidence="6"/>